<name>A0ABD0QK38_CIRMR</name>
<comment type="caution">
    <text evidence="1">The sequence shown here is derived from an EMBL/GenBank/DDBJ whole genome shotgun (WGS) entry which is preliminary data.</text>
</comment>
<dbReference type="Proteomes" id="UP001529510">
    <property type="component" value="Unassembled WGS sequence"/>
</dbReference>
<proteinExistence type="predicted"/>
<keyword evidence="2" id="KW-1185">Reference proteome</keyword>
<protein>
    <submittedName>
        <fullName evidence="1">Uncharacterized protein</fullName>
    </submittedName>
</protein>
<feature type="non-terminal residue" evidence="1">
    <location>
        <position position="203"/>
    </location>
</feature>
<dbReference type="EMBL" id="JAMKFB020000008">
    <property type="protein sequence ID" value="KAL0186252.1"/>
    <property type="molecule type" value="Genomic_DNA"/>
</dbReference>
<gene>
    <name evidence="1" type="ORF">M9458_017922</name>
</gene>
<reference evidence="1 2" key="1">
    <citation type="submission" date="2024-05" db="EMBL/GenBank/DDBJ databases">
        <title>Genome sequencing and assembly of Indian major carp, Cirrhinus mrigala (Hamilton, 1822).</title>
        <authorList>
            <person name="Mohindra V."/>
            <person name="Chowdhury L.M."/>
            <person name="Lal K."/>
            <person name="Jena J.K."/>
        </authorList>
    </citation>
    <scope>NUCLEOTIDE SEQUENCE [LARGE SCALE GENOMIC DNA]</scope>
    <source>
        <strain evidence="1">CM1030</strain>
        <tissue evidence="1">Blood</tissue>
    </source>
</reference>
<dbReference type="AlphaFoldDB" id="A0ABD0QK38"/>
<accession>A0ABD0QK38</accession>
<sequence length="203" mass="22117">MEPCTSRNCRAEQEAAACATPVPEKVGKAKKMRRFFKQVFSRKSAGTSNAAEQGQCRDVVAGAAAAAVAAGVSPGLEKNPDPVKKKNKFKRFCKWAFSRKKKSTTRAQQNNKAPQSTSMYSCVSCLTAAVQEANEDTPEAEQQSDTTSVCSWHSCVSFLAANKDTPRSPRSPMSEENNAVSSSDNIFWNAWTETIHLDLKGKT</sequence>
<evidence type="ECO:0000313" key="1">
    <source>
        <dbReference type="EMBL" id="KAL0186252.1"/>
    </source>
</evidence>
<organism evidence="1 2">
    <name type="scientific">Cirrhinus mrigala</name>
    <name type="common">Mrigala</name>
    <dbReference type="NCBI Taxonomy" id="683832"/>
    <lineage>
        <taxon>Eukaryota</taxon>
        <taxon>Metazoa</taxon>
        <taxon>Chordata</taxon>
        <taxon>Craniata</taxon>
        <taxon>Vertebrata</taxon>
        <taxon>Euteleostomi</taxon>
        <taxon>Actinopterygii</taxon>
        <taxon>Neopterygii</taxon>
        <taxon>Teleostei</taxon>
        <taxon>Ostariophysi</taxon>
        <taxon>Cypriniformes</taxon>
        <taxon>Cyprinidae</taxon>
        <taxon>Labeoninae</taxon>
        <taxon>Labeonini</taxon>
        <taxon>Cirrhinus</taxon>
    </lineage>
</organism>
<evidence type="ECO:0000313" key="2">
    <source>
        <dbReference type="Proteomes" id="UP001529510"/>
    </source>
</evidence>